<keyword evidence="4" id="KW-0808">Transferase</keyword>
<sequence length="253" mass="28304">MSLKFISTPRWFSHFIGQTGHAPSSSFFRKNVTSSQTLFTPNVVASFPSRRAFASSPAWKFNPQYRFFPRRSGSTATFTYNPPSTLQRSIFRRFNSSRANQSAQPAESGSLSQRLKKLSREYGWAALGVYLLLSAMDFPFCFIAVRHLGVERIGHYEHVVVETVKGLFGAKSAPEEQSQEEVSAAQSGQQTGEAQKKNNGDGPSLWTQLALAYAVHKSLIFIRVPLTAAITPKVVKVLRVWGWDLAKRRPRGM</sequence>
<evidence type="ECO:0000313" key="5">
    <source>
        <dbReference type="Proteomes" id="UP000234474"/>
    </source>
</evidence>
<feature type="domain" description="DUF1279" evidence="3">
    <location>
        <begin position="113"/>
        <end position="232"/>
    </location>
</feature>
<evidence type="ECO:0000259" key="3">
    <source>
        <dbReference type="Pfam" id="PF06916"/>
    </source>
</evidence>
<evidence type="ECO:0000256" key="2">
    <source>
        <dbReference type="SAM" id="Phobius"/>
    </source>
</evidence>
<keyword evidence="5" id="KW-1185">Reference proteome</keyword>
<dbReference type="OMA" id="SAMDFPF"/>
<comment type="caution">
    <text evidence="4">The sequence shown here is derived from an EMBL/GenBank/DDBJ whole genome shotgun (WGS) entry which is preliminary data.</text>
</comment>
<dbReference type="STRING" id="1392255.A0A2I1C6D8"/>
<reference evidence="5" key="1">
    <citation type="journal article" date="2018" name="Proc. Natl. Acad. Sci. U.S.A.">
        <title>Linking secondary metabolites to gene clusters through genome sequencing of six diverse Aspergillus species.</title>
        <authorList>
            <person name="Kaerboelling I."/>
            <person name="Vesth T.C."/>
            <person name="Frisvad J.C."/>
            <person name="Nybo J.L."/>
            <person name="Theobald S."/>
            <person name="Kuo A."/>
            <person name="Bowyer P."/>
            <person name="Matsuda Y."/>
            <person name="Mondo S."/>
            <person name="Lyhne E.K."/>
            <person name="Kogle M.E."/>
            <person name="Clum A."/>
            <person name="Lipzen A."/>
            <person name="Salamov A."/>
            <person name="Ngan C.Y."/>
            <person name="Daum C."/>
            <person name="Chiniquy J."/>
            <person name="Barry K."/>
            <person name="LaButti K."/>
            <person name="Haridas S."/>
            <person name="Simmons B.A."/>
            <person name="Magnuson J.K."/>
            <person name="Mortensen U.H."/>
            <person name="Larsen T.O."/>
            <person name="Grigoriev I.V."/>
            <person name="Baker S.E."/>
            <person name="Andersen M.R."/>
        </authorList>
    </citation>
    <scope>NUCLEOTIDE SEQUENCE [LARGE SCALE GENOMIC DNA]</scope>
    <source>
        <strain evidence="5">IBT 16806</strain>
    </source>
</reference>
<dbReference type="PANTHER" id="PTHR21377">
    <property type="entry name" value="PROTEIN FAM210B, MITOCHONDRIAL"/>
    <property type="match status" value="1"/>
</dbReference>
<dbReference type="EMBL" id="MSZS01000005">
    <property type="protein sequence ID" value="PKX93209.1"/>
    <property type="molecule type" value="Genomic_DNA"/>
</dbReference>
<dbReference type="InterPro" id="IPR045866">
    <property type="entry name" value="FAM210A/B-like"/>
</dbReference>
<dbReference type="OrthoDB" id="426386at2759"/>
<evidence type="ECO:0000313" key="4">
    <source>
        <dbReference type="EMBL" id="PKX93209.1"/>
    </source>
</evidence>
<protein>
    <submittedName>
        <fullName evidence="4">Putative peptide alpha-N-acetyltransferase Nat2</fullName>
    </submittedName>
</protein>
<accession>A0A2I1C6D8</accession>
<dbReference type="AlphaFoldDB" id="A0A2I1C6D8"/>
<proteinExistence type="predicted"/>
<feature type="transmembrane region" description="Helical" evidence="2">
    <location>
        <begin position="122"/>
        <end position="145"/>
    </location>
</feature>
<gene>
    <name evidence="4" type="ORF">P174DRAFT_513618</name>
</gene>
<dbReference type="InterPro" id="IPR009688">
    <property type="entry name" value="FAM210A/B-like_dom"/>
</dbReference>
<keyword evidence="2" id="KW-1133">Transmembrane helix</keyword>
<dbReference type="VEuPathDB" id="FungiDB:P174DRAFT_513618"/>
<dbReference type="GO" id="GO:0005739">
    <property type="term" value="C:mitochondrion"/>
    <property type="evidence" value="ECO:0007669"/>
    <property type="project" value="TreeGrafter"/>
</dbReference>
<dbReference type="RefSeq" id="XP_024681804.1">
    <property type="nucleotide sequence ID" value="XM_024831997.1"/>
</dbReference>
<dbReference type="Proteomes" id="UP000234474">
    <property type="component" value="Unassembled WGS sequence"/>
</dbReference>
<evidence type="ECO:0000256" key="1">
    <source>
        <dbReference type="SAM" id="MobiDB-lite"/>
    </source>
</evidence>
<feature type="region of interest" description="Disordered" evidence="1">
    <location>
        <begin position="178"/>
        <end position="201"/>
    </location>
</feature>
<name>A0A2I1C6D8_ASPN1</name>
<dbReference type="GeneID" id="36539333"/>
<dbReference type="PANTHER" id="PTHR21377:SF0">
    <property type="entry name" value="PROTEIN FAM210B, MITOCHONDRIAL"/>
    <property type="match status" value="1"/>
</dbReference>
<dbReference type="Pfam" id="PF06916">
    <property type="entry name" value="FAM210A-B_dom"/>
    <property type="match status" value="1"/>
</dbReference>
<keyword evidence="2" id="KW-0812">Transmembrane</keyword>
<feature type="compositionally biased region" description="Low complexity" evidence="1">
    <location>
        <begin position="180"/>
        <end position="190"/>
    </location>
</feature>
<organism evidence="4 5">
    <name type="scientific">Aspergillus novofumigatus (strain IBT 16806)</name>
    <dbReference type="NCBI Taxonomy" id="1392255"/>
    <lineage>
        <taxon>Eukaryota</taxon>
        <taxon>Fungi</taxon>
        <taxon>Dikarya</taxon>
        <taxon>Ascomycota</taxon>
        <taxon>Pezizomycotina</taxon>
        <taxon>Eurotiomycetes</taxon>
        <taxon>Eurotiomycetidae</taxon>
        <taxon>Eurotiales</taxon>
        <taxon>Aspergillaceae</taxon>
        <taxon>Aspergillus</taxon>
        <taxon>Aspergillus subgen. Fumigati</taxon>
    </lineage>
</organism>
<dbReference type="GO" id="GO:0016740">
    <property type="term" value="F:transferase activity"/>
    <property type="evidence" value="ECO:0007669"/>
    <property type="project" value="UniProtKB-KW"/>
</dbReference>
<keyword evidence="2" id="KW-0472">Membrane</keyword>